<keyword evidence="4" id="KW-0804">Transcription</keyword>
<dbReference type="CDD" id="cd06170">
    <property type="entry name" value="LuxR_C_like"/>
    <property type="match status" value="1"/>
</dbReference>
<dbReference type="SMART" id="SM00448">
    <property type="entry name" value="REC"/>
    <property type="match status" value="1"/>
</dbReference>
<keyword evidence="1 5" id="KW-0597">Phosphoprotein</keyword>
<evidence type="ECO:0000259" key="6">
    <source>
        <dbReference type="PROSITE" id="PS50043"/>
    </source>
</evidence>
<dbReference type="InterPro" id="IPR058245">
    <property type="entry name" value="NreC/VraR/RcsB-like_REC"/>
</dbReference>
<reference evidence="8 9" key="1">
    <citation type="submission" date="2020-07" db="EMBL/GenBank/DDBJ databases">
        <title>Sequencing the genomes of 1000 actinobacteria strains.</title>
        <authorList>
            <person name="Klenk H.-P."/>
        </authorList>
    </citation>
    <scope>NUCLEOTIDE SEQUENCE [LARGE SCALE GENOMIC DNA]</scope>
    <source>
        <strain evidence="8 9">DSM 103164</strain>
    </source>
</reference>
<dbReference type="Gene3D" id="1.10.10.10">
    <property type="entry name" value="Winged helix-like DNA-binding domain superfamily/Winged helix DNA-binding domain"/>
    <property type="match status" value="1"/>
</dbReference>
<keyword evidence="2" id="KW-0805">Transcription regulation</keyword>
<evidence type="ECO:0000256" key="1">
    <source>
        <dbReference type="ARBA" id="ARBA00022553"/>
    </source>
</evidence>
<protein>
    <submittedName>
        <fullName evidence="8">DNA-binding NarL/FixJ family response regulator</fullName>
    </submittedName>
</protein>
<evidence type="ECO:0000313" key="8">
    <source>
        <dbReference type="EMBL" id="NYI69484.1"/>
    </source>
</evidence>
<dbReference type="InterPro" id="IPR001789">
    <property type="entry name" value="Sig_transdc_resp-reg_receiver"/>
</dbReference>
<dbReference type="GO" id="GO:0003677">
    <property type="term" value="F:DNA binding"/>
    <property type="evidence" value="ECO:0007669"/>
    <property type="project" value="UniProtKB-KW"/>
</dbReference>
<evidence type="ECO:0000313" key="9">
    <source>
        <dbReference type="Proteomes" id="UP000527616"/>
    </source>
</evidence>
<dbReference type="Proteomes" id="UP000527616">
    <property type="component" value="Unassembled WGS sequence"/>
</dbReference>
<dbReference type="Pfam" id="PF00072">
    <property type="entry name" value="Response_reg"/>
    <property type="match status" value="1"/>
</dbReference>
<dbReference type="Pfam" id="PF00196">
    <property type="entry name" value="GerE"/>
    <property type="match status" value="1"/>
</dbReference>
<name>A0A7Z0IJF6_9ACTN</name>
<feature type="modified residue" description="4-aspartylphosphate" evidence="5">
    <location>
        <position position="53"/>
    </location>
</feature>
<evidence type="ECO:0000256" key="4">
    <source>
        <dbReference type="ARBA" id="ARBA00023163"/>
    </source>
</evidence>
<sequence length="223" mass="23501">MSRIVLAEDSVLLREGLVALLRGGGDEVVAAVGRADEIAGAVAEHEPDLLITDVRMPVREGFADAPGAEVSGLAAALEIRRDRPDLPILVLSQYVAAAYAAQLIDSAGRAGLGYLLKQRIADVAEFRRTVSVVLAGGTVIDPDVLQTVLADARRNSPLLRLTPREREVLACVARGLSNAQIAAELVVGAAAVEKHLGNVFDKLGLTADDGNRRVRAVLAYLKG</sequence>
<dbReference type="PROSITE" id="PS50110">
    <property type="entry name" value="RESPONSE_REGULATORY"/>
    <property type="match status" value="1"/>
</dbReference>
<comment type="caution">
    <text evidence="8">The sequence shown here is derived from an EMBL/GenBank/DDBJ whole genome shotgun (WGS) entry which is preliminary data.</text>
</comment>
<feature type="domain" description="Response regulatory" evidence="7">
    <location>
        <begin position="3"/>
        <end position="132"/>
    </location>
</feature>
<evidence type="ECO:0000256" key="2">
    <source>
        <dbReference type="ARBA" id="ARBA00023015"/>
    </source>
</evidence>
<dbReference type="PRINTS" id="PR00038">
    <property type="entry name" value="HTHLUXR"/>
</dbReference>
<dbReference type="PANTHER" id="PTHR43214:SF24">
    <property type="entry name" value="TRANSCRIPTIONAL REGULATORY PROTEIN NARL-RELATED"/>
    <property type="match status" value="1"/>
</dbReference>
<dbReference type="RefSeq" id="WP_179443557.1">
    <property type="nucleotide sequence ID" value="NZ_JACBZS010000001.1"/>
</dbReference>
<keyword evidence="9" id="KW-1185">Reference proteome</keyword>
<dbReference type="GO" id="GO:0000160">
    <property type="term" value="P:phosphorelay signal transduction system"/>
    <property type="evidence" value="ECO:0007669"/>
    <property type="project" value="InterPro"/>
</dbReference>
<dbReference type="Gene3D" id="3.40.50.2300">
    <property type="match status" value="1"/>
</dbReference>
<feature type="domain" description="HTH luxR-type" evidence="6">
    <location>
        <begin position="154"/>
        <end position="223"/>
    </location>
</feature>
<evidence type="ECO:0000259" key="7">
    <source>
        <dbReference type="PROSITE" id="PS50110"/>
    </source>
</evidence>
<evidence type="ECO:0000256" key="3">
    <source>
        <dbReference type="ARBA" id="ARBA00023125"/>
    </source>
</evidence>
<organism evidence="8 9">
    <name type="scientific">Naumannella cuiyingiana</name>
    <dbReference type="NCBI Taxonomy" id="1347891"/>
    <lineage>
        <taxon>Bacteria</taxon>
        <taxon>Bacillati</taxon>
        <taxon>Actinomycetota</taxon>
        <taxon>Actinomycetes</taxon>
        <taxon>Propionibacteriales</taxon>
        <taxon>Propionibacteriaceae</taxon>
        <taxon>Naumannella</taxon>
    </lineage>
</organism>
<dbReference type="SUPFAM" id="SSF52172">
    <property type="entry name" value="CheY-like"/>
    <property type="match status" value="1"/>
</dbReference>
<dbReference type="AlphaFoldDB" id="A0A7Z0IJF6"/>
<dbReference type="EMBL" id="JACBZS010000001">
    <property type="protein sequence ID" value="NYI69484.1"/>
    <property type="molecule type" value="Genomic_DNA"/>
</dbReference>
<accession>A0A7Z0IJF6</accession>
<dbReference type="InterPro" id="IPR000792">
    <property type="entry name" value="Tscrpt_reg_LuxR_C"/>
</dbReference>
<dbReference type="InterPro" id="IPR011006">
    <property type="entry name" value="CheY-like_superfamily"/>
</dbReference>
<dbReference type="PANTHER" id="PTHR43214">
    <property type="entry name" value="TWO-COMPONENT RESPONSE REGULATOR"/>
    <property type="match status" value="1"/>
</dbReference>
<proteinExistence type="predicted"/>
<dbReference type="GO" id="GO:0006355">
    <property type="term" value="P:regulation of DNA-templated transcription"/>
    <property type="evidence" value="ECO:0007669"/>
    <property type="project" value="InterPro"/>
</dbReference>
<dbReference type="SMART" id="SM00421">
    <property type="entry name" value="HTH_LUXR"/>
    <property type="match status" value="1"/>
</dbReference>
<dbReference type="InterPro" id="IPR039420">
    <property type="entry name" value="WalR-like"/>
</dbReference>
<evidence type="ECO:0000256" key="5">
    <source>
        <dbReference type="PROSITE-ProRule" id="PRU00169"/>
    </source>
</evidence>
<keyword evidence="3 8" id="KW-0238">DNA-binding</keyword>
<dbReference type="InterPro" id="IPR036388">
    <property type="entry name" value="WH-like_DNA-bd_sf"/>
</dbReference>
<dbReference type="CDD" id="cd17535">
    <property type="entry name" value="REC_NarL-like"/>
    <property type="match status" value="1"/>
</dbReference>
<gene>
    <name evidence="8" type="ORF">GGQ54_000044</name>
</gene>
<dbReference type="PROSITE" id="PS50043">
    <property type="entry name" value="HTH_LUXR_2"/>
    <property type="match status" value="1"/>
</dbReference>